<feature type="domain" description="Beta-lactamase-related" evidence="1">
    <location>
        <begin position="20"/>
        <end position="263"/>
    </location>
</feature>
<dbReference type="Proteomes" id="UP000078368">
    <property type="component" value="Unassembled WGS sequence"/>
</dbReference>
<dbReference type="InterPro" id="IPR001466">
    <property type="entry name" value="Beta-lactam-related"/>
</dbReference>
<name>A0A179B2F2_9ACTO</name>
<organism evidence="2 3">
    <name type="scientific">Peptidiphaga gingivicola</name>
    <dbReference type="NCBI Taxonomy" id="2741497"/>
    <lineage>
        <taxon>Bacteria</taxon>
        <taxon>Bacillati</taxon>
        <taxon>Actinomycetota</taxon>
        <taxon>Actinomycetes</taxon>
        <taxon>Actinomycetales</taxon>
        <taxon>Actinomycetaceae</taxon>
        <taxon>Peptidiphaga</taxon>
    </lineage>
</organism>
<dbReference type="SUPFAM" id="SSF56601">
    <property type="entry name" value="beta-lactamase/transpeptidase-like"/>
    <property type="match status" value="1"/>
</dbReference>
<comment type="caution">
    <text evidence="2">The sequence shown here is derived from an EMBL/GenBank/DDBJ whole genome shotgun (WGS) entry which is preliminary data.</text>
</comment>
<gene>
    <name evidence="2" type="ORF">A4H34_01270</name>
</gene>
<protein>
    <submittedName>
        <fullName evidence="2">Penicillin-binding protein</fullName>
    </submittedName>
</protein>
<dbReference type="Gene3D" id="3.40.710.10">
    <property type="entry name" value="DD-peptidase/beta-lactamase superfamily"/>
    <property type="match status" value="1"/>
</dbReference>
<evidence type="ECO:0000313" key="3">
    <source>
        <dbReference type="Proteomes" id="UP000078368"/>
    </source>
</evidence>
<dbReference type="PANTHER" id="PTHR43283:SF15">
    <property type="entry name" value="CONSERVED PROTEIN"/>
    <property type="match status" value="1"/>
</dbReference>
<dbReference type="InterPro" id="IPR012338">
    <property type="entry name" value="Beta-lactam/transpept-like"/>
</dbReference>
<dbReference type="PANTHER" id="PTHR43283">
    <property type="entry name" value="BETA-LACTAMASE-RELATED"/>
    <property type="match status" value="1"/>
</dbReference>
<dbReference type="STRING" id="1823756.A4H34_01270"/>
<dbReference type="RefSeq" id="WP_064230804.1">
    <property type="nucleotide sequence ID" value="NZ_LVZK01000001.1"/>
</dbReference>
<dbReference type="Pfam" id="PF00144">
    <property type="entry name" value="Beta-lactamase"/>
    <property type="match status" value="1"/>
</dbReference>
<evidence type="ECO:0000313" key="2">
    <source>
        <dbReference type="EMBL" id="OAP85852.1"/>
    </source>
</evidence>
<dbReference type="OrthoDB" id="3336932at2"/>
<accession>A0A179B2F2</accession>
<reference evidence="2 3" key="1">
    <citation type="submission" date="2016-04" db="EMBL/GenBank/DDBJ databases">
        <title>Peptidophaga gingivicola gen. nov., sp. nov., isolated from human subgingival plaque.</title>
        <authorList>
            <person name="Beall C.J."/>
            <person name="Mokrzan E.M."/>
            <person name="Griffen A.L."/>
            <person name="Leys E.J."/>
        </authorList>
    </citation>
    <scope>NUCLEOTIDE SEQUENCE [LARGE SCALE GENOMIC DNA]</scope>
    <source>
        <strain evidence="2 3">BA112</strain>
    </source>
</reference>
<sequence length="271" mass="28417">MTSFDAAARAAAAHFDFPCAFGVTDLAGPIACSGDVDAAFPFASVTKPLAGYAALVAVDRKLLRLDDPAGPEGSTVRHLLAHASGLPFEEGAVLGAPGKRRVYSNRGFDVLGGVVEEATGTPFPEWLEETVLIPLGMSATECEGSPAYSGRGSVADLLAFGREMLSPTLVSSELWREAITPQFPGISGVLPGYGRQADNAWGLGVEIRDSKAPHWTDASFPPSAYGHFGQSGSFLWVDPTVGRAGAFLGSRPFGAPHREAWPALTKAMREA</sequence>
<dbReference type="AlphaFoldDB" id="A0A179B2F2"/>
<dbReference type="InterPro" id="IPR050789">
    <property type="entry name" value="Diverse_Enzym_Activities"/>
</dbReference>
<keyword evidence="3" id="KW-1185">Reference proteome</keyword>
<evidence type="ECO:0000259" key="1">
    <source>
        <dbReference type="Pfam" id="PF00144"/>
    </source>
</evidence>
<dbReference type="EMBL" id="LVZK01000001">
    <property type="protein sequence ID" value="OAP85852.1"/>
    <property type="molecule type" value="Genomic_DNA"/>
</dbReference>
<proteinExistence type="predicted"/>